<keyword evidence="2" id="KW-1185">Reference proteome</keyword>
<reference evidence="1" key="1">
    <citation type="submission" date="2023-08" db="EMBL/GenBank/DDBJ databases">
        <title>Reference Genome Resource for the Citrus Pathogen Phytophthora citrophthora.</title>
        <authorList>
            <person name="Moller H."/>
            <person name="Coetzee B."/>
            <person name="Rose L.J."/>
            <person name="Van Niekerk J.M."/>
        </authorList>
    </citation>
    <scope>NUCLEOTIDE SEQUENCE</scope>
    <source>
        <strain evidence="1">STE-U-9442</strain>
    </source>
</reference>
<comment type="caution">
    <text evidence="1">The sequence shown here is derived from an EMBL/GenBank/DDBJ whole genome shotgun (WGS) entry which is preliminary data.</text>
</comment>
<sequence length="121" mass="13304">MNGAGRCCLDERCFDKLVNVRPDIVRVKLDEPIEGTMADGTSIFVDWTVKLKVRMRTIAGIVQIAEPVECLIIPGGSGEFLLGNDLLLRLEIDVERQVDLLAVPFAADAEFFGLILATRVS</sequence>
<gene>
    <name evidence="1" type="ORF">P3T76_005047</name>
</gene>
<evidence type="ECO:0000313" key="2">
    <source>
        <dbReference type="Proteomes" id="UP001259832"/>
    </source>
</evidence>
<dbReference type="AlphaFoldDB" id="A0AAD9GT23"/>
<accession>A0AAD9GT23</accession>
<dbReference type="EMBL" id="JASMQC010000007">
    <property type="protein sequence ID" value="KAK1943651.1"/>
    <property type="molecule type" value="Genomic_DNA"/>
</dbReference>
<proteinExistence type="predicted"/>
<dbReference type="Gene3D" id="2.40.70.10">
    <property type="entry name" value="Acid Proteases"/>
    <property type="match status" value="1"/>
</dbReference>
<dbReference type="InterPro" id="IPR021109">
    <property type="entry name" value="Peptidase_aspartic_dom_sf"/>
</dbReference>
<protein>
    <submittedName>
        <fullName evidence="1">Uncharacterized protein</fullName>
    </submittedName>
</protein>
<name>A0AAD9GT23_9STRA</name>
<evidence type="ECO:0000313" key="1">
    <source>
        <dbReference type="EMBL" id="KAK1943651.1"/>
    </source>
</evidence>
<dbReference type="Proteomes" id="UP001259832">
    <property type="component" value="Unassembled WGS sequence"/>
</dbReference>
<organism evidence="1 2">
    <name type="scientific">Phytophthora citrophthora</name>
    <dbReference type="NCBI Taxonomy" id="4793"/>
    <lineage>
        <taxon>Eukaryota</taxon>
        <taxon>Sar</taxon>
        <taxon>Stramenopiles</taxon>
        <taxon>Oomycota</taxon>
        <taxon>Peronosporomycetes</taxon>
        <taxon>Peronosporales</taxon>
        <taxon>Peronosporaceae</taxon>
        <taxon>Phytophthora</taxon>
    </lineage>
</organism>